<dbReference type="InterPro" id="IPR012337">
    <property type="entry name" value="RNaseH-like_sf"/>
</dbReference>
<proteinExistence type="predicted"/>
<dbReference type="InterPro" id="IPR036397">
    <property type="entry name" value="RNaseH_sf"/>
</dbReference>
<feature type="non-terminal residue" evidence="1">
    <location>
        <position position="121"/>
    </location>
</feature>
<comment type="caution">
    <text evidence="1">The sequence shown here is derived from an EMBL/GenBank/DDBJ whole genome shotgun (WGS) entry which is preliminary data.</text>
</comment>
<organism evidence="1 2">
    <name type="scientific">Cryptolaemus montrouzieri</name>
    <dbReference type="NCBI Taxonomy" id="559131"/>
    <lineage>
        <taxon>Eukaryota</taxon>
        <taxon>Metazoa</taxon>
        <taxon>Ecdysozoa</taxon>
        <taxon>Arthropoda</taxon>
        <taxon>Hexapoda</taxon>
        <taxon>Insecta</taxon>
        <taxon>Pterygota</taxon>
        <taxon>Neoptera</taxon>
        <taxon>Endopterygota</taxon>
        <taxon>Coleoptera</taxon>
        <taxon>Polyphaga</taxon>
        <taxon>Cucujiformia</taxon>
        <taxon>Coccinelloidea</taxon>
        <taxon>Coccinellidae</taxon>
        <taxon>Scymninae</taxon>
        <taxon>Scymnini</taxon>
        <taxon>Cryptolaemus</taxon>
    </lineage>
</organism>
<dbReference type="EMBL" id="JABFTP020000144">
    <property type="protein sequence ID" value="KAL3282340.1"/>
    <property type="molecule type" value="Genomic_DNA"/>
</dbReference>
<keyword evidence="2" id="KW-1185">Reference proteome</keyword>
<protein>
    <recommendedName>
        <fullName evidence="3">Integrase catalytic domain-containing protein</fullName>
    </recommendedName>
</protein>
<accession>A0ABD2NUK6</accession>
<dbReference type="Proteomes" id="UP001516400">
    <property type="component" value="Unassembled WGS sequence"/>
</dbReference>
<sequence length="121" mass="14086">MFTSVNTPFPNGFNERLNQTLVNKLRCTINEKNNKCAWTSIAQTCVNKYNSTEHTVTKFSPKYLLYGGHTSMLPTELKINDNSNKLEEDIRKALENSIRYHNYNKKLYNKNKIDYDKVGDT</sequence>
<evidence type="ECO:0000313" key="1">
    <source>
        <dbReference type="EMBL" id="KAL3282340.1"/>
    </source>
</evidence>
<reference evidence="1 2" key="1">
    <citation type="journal article" date="2021" name="BMC Biol.">
        <title>Horizontally acquired antibacterial genes associated with adaptive radiation of ladybird beetles.</title>
        <authorList>
            <person name="Li H.S."/>
            <person name="Tang X.F."/>
            <person name="Huang Y.H."/>
            <person name="Xu Z.Y."/>
            <person name="Chen M.L."/>
            <person name="Du X.Y."/>
            <person name="Qiu B.Y."/>
            <person name="Chen P.T."/>
            <person name="Zhang W."/>
            <person name="Slipinski A."/>
            <person name="Escalona H.E."/>
            <person name="Waterhouse R.M."/>
            <person name="Zwick A."/>
            <person name="Pang H."/>
        </authorList>
    </citation>
    <scope>NUCLEOTIDE SEQUENCE [LARGE SCALE GENOMIC DNA]</scope>
    <source>
        <strain evidence="1">SYSU2018</strain>
    </source>
</reference>
<dbReference type="AlphaFoldDB" id="A0ABD2NUK6"/>
<dbReference type="SUPFAM" id="SSF53098">
    <property type="entry name" value="Ribonuclease H-like"/>
    <property type="match status" value="1"/>
</dbReference>
<evidence type="ECO:0008006" key="3">
    <source>
        <dbReference type="Google" id="ProtNLM"/>
    </source>
</evidence>
<name>A0ABD2NUK6_9CUCU</name>
<evidence type="ECO:0000313" key="2">
    <source>
        <dbReference type="Proteomes" id="UP001516400"/>
    </source>
</evidence>
<gene>
    <name evidence="1" type="ORF">HHI36_005527</name>
</gene>
<dbReference type="Gene3D" id="3.30.420.10">
    <property type="entry name" value="Ribonuclease H-like superfamily/Ribonuclease H"/>
    <property type="match status" value="1"/>
</dbReference>